<keyword evidence="1" id="KW-1133">Transmembrane helix</keyword>
<organism evidence="2 3">
    <name type="scientific">Cohnella pontilimi</name>
    <dbReference type="NCBI Taxonomy" id="2564100"/>
    <lineage>
        <taxon>Bacteria</taxon>
        <taxon>Bacillati</taxon>
        <taxon>Bacillota</taxon>
        <taxon>Bacilli</taxon>
        <taxon>Bacillales</taxon>
        <taxon>Paenibacillaceae</taxon>
        <taxon>Cohnella</taxon>
    </lineage>
</organism>
<feature type="transmembrane region" description="Helical" evidence="1">
    <location>
        <begin position="6"/>
        <end position="24"/>
    </location>
</feature>
<reference evidence="2 3" key="1">
    <citation type="submission" date="2019-04" db="EMBL/GenBank/DDBJ databases">
        <title>Cohnella sp. nov., isolated from soil.</title>
        <authorList>
            <person name="Kim W."/>
        </authorList>
    </citation>
    <scope>NUCLEOTIDE SEQUENCE [LARGE SCALE GENOMIC DNA]</scope>
    <source>
        <strain evidence="2 3">CAU 1483</strain>
    </source>
</reference>
<feature type="transmembrane region" description="Helical" evidence="1">
    <location>
        <begin position="101"/>
        <end position="119"/>
    </location>
</feature>
<dbReference type="OrthoDB" id="1683460at2"/>
<evidence type="ECO:0000313" key="2">
    <source>
        <dbReference type="EMBL" id="TJY43943.1"/>
    </source>
</evidence>
<accession>A0A4U0FG30</accession>
<gene>
    <name evidence="2" type="ORF">E5161_00630</name>
</gene>
<dbReference type="AlphaFoldDB" id="A0A4U0FG30"/>
<keyword evidence="1" id="KW-0812">Transmembrane</keyword>
<dbReference type="InterPro" id="IPR048147">
    <property type="entry name" value="CBO0543-like"/>
</dbReference>
<protein>
    <submittedName>
        <fullName evidence="2">Uncharacterized protein</fullName>
    </submittedName>
</protein>
<dbReference type="NCBIfam" id="NF041644">
    <property type="entry name" value="CBO0543_fam"/>
    <property type="match status" value="1"/>
</dbReference>
<keyword evidence="1" id="KW-0472">Membrane</keyword>
<comment type="caution">
    <text evidence="2">The sequence shown here is derived from an EMBL/GenBank/DDBJ whole genome shotgun (WGS) entry which is preliminary data.</text>
</comment>
<proteinExistence type="predicted"/>
<dbReference type="Proteomes" id="UP000309673">
    <property type="component" value="Unassembled WGS sequence"/>
</dbReference>
<name>A0A4U0FG30_9BACL</name>
<sequence>MSVKIQYGIILGVWIFSLLLIFAIPRNKRRLALVAFLFKQWITSILGHAVVELGLLIYPVRELAKISRTSFTYEYMAYPMTCALFNAYYPGRRSRWFQFGYYVLFTSVLTVIEVIMAQYTDLIRYVRWNWLWSWGTVFLTFLMTRVFCVVYFGTMHAGKQKNAASSPRSSMDQK</sequence>
<dbReference type="RefSeq" id="WP_136775664.1">
    <property type="nucleotide sequence ID" value="NZ_SUPK01000001.1"/>
</dbReference>
<keyword evidence="3" id="KW-1185">Reference proteome</keyword>
<dbReference type="EMBL" id="SUPK01000001">
    <property type="protein sequence ID" value="TJY43943.1"/>
    <property type="molecule type" value="Genomic_DNA"/>
</dbReference>
<evidence type="ECO:0000256" key="1">
    <source>
        <dbReference type="SAM" id="Phobius"/>
    </source>
</evidence>
<evidence type="ECO:0000313" key="3">
    <source>
        <dbReference type="Proteomes" id="UP000309673"/>
    </source>
</evidence>
<feature type="transmembrane region" description="Helical" evidence="1">
    <location>
        <begin position="131"/>
        <end position="152"/>
    </location>
</feature>